<organism evidence="2">
    <name type="scientific">bioreactor metagenome</name>
    <dbReference type="NCBI Taxonomy" id="1076179"/>
    <lineage>
        <taxon>unclassified sequences</taxon>
        <taxon>metagenomes</taxon>
        <taxon>ecological metagenomes</taxon>
    </lineage>
</organism>
<dbReference type="Gene3D" id="1.10.1330.10">
    <property type="entry name" value="Dockerin domain"/>
    <property type="match status" value="1"/>
</dbReference>
<dbReference type="GO" id="GO:0000272">
    <property type="term" value="P:polysaccharide catabolic process"/>
    <property type="evidence" value="ECO:0007669"/>
    <property type="project" value="InterPro"/>
</dbReference>
<dbReference type="InterPro" id="IPR036439">
    <property type="entry name" value="Dockerin_dom_sf"/>
</dbReference>
<accession>A0A645AH98</accession>
<reference evidence="2" key="1">
    <citation type="submission" date="2019-08" db="EMBL/GenBank/DDBJ databases">
        <authorList>
            <person name="Kucharzyk K."/>
            <person name="Murdoch R.W."/>
            <person name="Higgins S."/>
            <person name="Loffler F."/>
        </authorList>
    </citation>
    <scope>NUCLEOTIDE SEQUENCE</scope>
</reference>
<dbReference type="GO" id="GO:0004553">
    <property type="term" value="F:hydrolase activity, hydrolyzing O-glycosyl compounds"/>
    <property type="evidence" value="ECO:0007669"/>
    <property type="project" value="InterPro"/>
</dbReference>
<comment type="caution">
    <text evidence="2">The sequence shown here is derived from an EMBL/GenBank/DDBJ whole genome shotgun (WGS) entry which is preliminary data.</text>
</comment>
<dbReference type="EMBL" id="VSSQ01013702">
    <property type="protein sequence ID" value="MPM52078.1"/>
    <property type="molecule type" value="Genomic_DNA"/>
</dbReference>
<dbReference type="Pfam" id="PF09992">
    <property type="entry name" value="NAGPA"/>
    <property type="match status" value="1"/>
</dbReference>
<name>A0A645AH98_9ZZZZ</name>
<dbReference type="InterPro" id="IPR002105">
    <property type="entry name" value="Dockerin_1_rpt"/>
</dbReference>
<dbReference type="SUPFAM" id="SSF63446">
    <property type="entry name" value="Type I dockerin domain"/>
    <property type="match status" value="1"/>
</dbReference>
<dbReference type="AlphaFoldDB" id="A0A645AH98"/>
<feature type="domain" description="Phosphodiester glycosidase" evidence="1">
    <location>
        <begin position="184"/>
        <end position="353"/>
    </location>
</feature>
<dbReference type="InterPro" id="IPR018711">
    <property type="entry name" value="NAGPA"/>
</dbReference>
<evidence type="ECO:0000313" key="2">
    <source>
        <dbReference type="EMBL" id="MPM52078.1"/>
    </source>
</evidence>
<proteinExistence type="predicted"/>
<dbReference type="Pfam" id="PF00404">
    <property type="entry name" value="Dockerin_1"/>
    <property type="match status" value="1"/>
</dbReference>
<dbReference type="CDD" id="cd14256">
    <property type="entry name" value="Dockerin_I"/>
    <property type="match status" value="1"/>
</dbReference>
<dbReference type="PANTHER" id="PTHR40446">
    <property type="entry name" value="N-ACETYLGLUCOSAMINE-1-PHOSPHODIESTER ALPHA-N-ACETYLGLUCOSAMINIDASE"/>
    <property type="match status" value="1"/>
</dbReference>
<sequence length="359" mass="39127">MKKLKQTFSLLALMAALLALCSGATAEEAPAYGDLTGDGEISAADAAAMLRGIAFQQLSEEARPDLDFTKNGTIDATDARAALFYACGGIEDMVAFGERVSGGLCPERLFDRFCYTGVRDDGSGNYRSENVAVSITRGRFQTSNYTLADLYLQDISYLTTAFSNGTFGGGTNTVKKMFESVPDAVLALNGDFYSLHVYGPVIRNGVVYVDRVNRTWDIALLLTNGELVTYDDRTLTKEALLQMEVYQSWVFGPALLDAEWHAKEKFRSAVQPVNPRSVLGYYEPGHYAFLAVDGRAKKSKGLTMQELSQLCEELGFSRAYNLDGGQSSVLLAKNGVINHPVRNGRPISDIIAVRDPQPG</sequence>
<protein>
    <recommendedName>
        <fullName evidence="1">Phosphodiester glycosidase domain-containing protein</fullName>
    </recommendedName>
</protein>
<dbReference type="PANTHER" id="PTHR40446:SF2">
    <property type="entry name" value="N-ACETYLGLUCOSAMINE-1-PHOSPHODIESTER ALPHA-N-ACETYLGLUCOSAMINIDASE"/>
    <property type="match status" value="1"/>
</dbReference>
<evidence type="ECO:0000259" key="1">
    <source>
        <dbReference type="Pfam" id="PF09992"/>
    </source>
</evidence>
<gene>
    <name evidence="2" type="ORF">SDC9_98831</name>
</gene>